<dbReference type="NCBIfam" id="TIGR00231">
    <property type="entry name" value="small_GTP"/>
    <property type="match status" value="1"/>
</dbReference>
<dbReference type="SMART" id="SM00176">
    <property type="entry name" value="RAN"/>
    <property type="match status" value="1"/>
</dbReference>
<dbReference type="CDD" id="cd04107">
    <property type="entry name" value="Rab32_Rab38"/>
    <property type="match status" value="1"/>
</dbReference>
<reference evidence="6" key="1">
    <citation type="submission" date="2013-07" db="EMBL/GenBank/DDBJ databases">
        <authorList>
            <person name="Geib S."/>
        </authorList>
    </citation>
    <scope>NUCLEOTIDE SEQUENCE</scope>
</reference>
<evidence type="ECO:0000256" key="4">
    <source>
        <dbReference type="ARBA" id="ARBA00023288"/>
    </source>
</evidence>
<accession>W8BKL3</accession>
<dbReference type="InterPro" id="IPR027417">
    <property type="entry name" value="P-loop_NTPase"/>
</dbReference>
<dbReference type="AlphaFoldDB" id="W8BKL3"/>
<dbReference type="SMART" id="SM00174">
    <property type="entry name" value="RHO"/>
    <property type="match status" value="1"/>
</dbReference>
<dbReference type="PANTHER" id="PTHR47981">
    <property type="entry name" value="RAB FAMILY"/>
    <property type="match status" value="1"/>
</dbReference>
<dbReference type="FunFam" id="3.40.50.300:FF:000222">
    <property type="entry name" value="RAB32, member RAS oncogene family"/>
    <property type="match status" value="1"/>
</dbReference>
<dbReference type="GO" id="GO:0005770">
    <property type="term" value="C:late endosome"/>
    <property type="evidence" value="ECO:0007669"/>
    <property type="project" value="TreeGrafter"/>
</dbReference>
<keyword evidence="4" id="KW-0449">Lipoprotein</keyword>
<name>W8BKL3_CERCA</name>
<comment type="similarity">
    <text evidence="1">Belongs to the small GTPase superfamily. Rab family.</text>
</comment>
<evidence type="ECO:0000256" key="1">
    <source>
        <dbReference type="ARBA" id="ARBA00006270"/>
    </source>
</evidence>
<evidence type="ECO:0000256" key="2">
    <source>
        <dbReference type="ARBA" id="ARBA00022741"/>
    </source>
</evidence>
<dbReference type="PROSITE" id="PS51419">
    <property type="entry name" value="RAB"/>
    <property type="match status" value="1"/>
</dbReference>
<dbReference type="GO" id="GO:0005525">
    <property type="term" value="F:GTP binding"/>
    <property type="evidence" value="ECO:0007669"/>
    <property type="project" value="UniProtKB-KW"/>
</dbReference>
<evidence type="ECO:0000256" key="3">
    <source>
        <dbReference type="ARBA" id="ARBA00023134"/>
    </source>
</evidence>
<reference evidence="6" key="2">
    <citation type="journal article" date="2014" name="BMC Genomics">
        <title>A genomic perspective to assessing quality of mass-reared SIT flies used in Mediterranean fruit fly (Ceratitis capitata) eradication in California.</title>
        <authorList>
            <person name="Calla B."/>
            <person name="Hall B."/>
            <person name="Hou S."/>
            <person name="Geib S.M."/>
        </authorList>
    </citation>
    <scope>NUCLEOTIDE SEQUENCE</scope>
</reference>
<protein>
    <submittedName>
        <fullName evidence="6">Ras-related protein Rab-32</fullName>
    </submittedName>
</protein>
<dbReference type="GO" id="GO:0045335">
    <property type="term" value="C:phagocytic vesicle"/>
    <property type="evidence" value="ECO:0007669"/>
    <property type="project" value="TreeGrafter"/>
</dbReference>
<dbReference type="InterPro" id="IPR030697">
    <property type="entry name" value="Rab29/Rab38/Rab32"/>
</dbReference>
<organism evidence="6">
    <name type="scientific">Ceratitis capitata</name>
    <name type="common">Mediterranean fruit fly</name>
    <name type="synonym">Tephritis capitata</name>
    <dbReference type="NCBI Taxonomy" id="7213"/>
    <lineage>
        <taxon>Eukaryota</taxon>
        <taxon>Metazoa</taxon>
        <taxon>Ecdysozoa</taxon>
        <taxon>Arthropoda</taxon>
        <taxon>Hexapoda</taxon>
        <taxon>Insecta</taxon>
        <taxon>Pterygota</taxon>
        <taxon>Neoptera</taxon>
        <taxon>Endopterygota</taxon>
        <taxon>Diptera</taxon>
        <taxon>Brachycera</taxon>
        <taxon>Muscomorpha</taxon>
        <taxon>Tephritoidea</taxon>
        <taxon>Tephritidae</taxon>
        <taxon>Ceratitis</taxon>
        <taxon>Ceratitis</taxon>
    </lineage>
</organism>
<keyword evidence="3" id="KW-0342">GTP-binding</keyword>
<evidence type="ECO:0000256" key="5">
    <source>
        <dbReference type="ARBA" id="ARBA00023289"/>
    </source>
</evidence>
<gene>
    <name evidence="6" type="primary">RAB32</name>
</gene>
<dbReference type="GO" id="GO:0005802">
    <property type="term" value="C:trans-Golgi network"/>
    <property type="evidence" value="ECO:0007669"/>
    <property type="project" value="InterPro"/>
</dbReference>
<evidence type="ECO:0000313" key="6">
    <source>
        <dbReference type="EMBL" id="JAC01871.1"/>
    </source>
</evidence>
<dbReference type="SMART" id="SM00173">
    <property type="entry name" value="RAS"/>
    <property type="match status" value="1"/>
</dbReference>
<dbReference type="SUPFAM" id="SSF52540">
    <property type="entry name" value="P-loop containing nucleoside triphosphate hydrolases"/>
    <property type="match status" value="1"/>
</dbReference>
<dbReference type="SMART" id="SM00175">
    <property type="entry name" value="RAB"/>
    <property type="match status" value="1"/>
</dbReference>
<sequence>MASAIIRSVAVHTRPINTLLLTDCICIDHRVSSSGISSPYLPTQIPPVEPYHLHTLDDEGIDSNDSKISSISLCACVSCGKGKRSFCFERFQNDVVSTSTELDIEKDKFLQSEHLAAIIEYTSVEENIAALGVLSKKQSPLFVRKKQDENSELSATTLAHSFSLRTVDPFYAGHVRVKHISRNNIGVHKDSNTQHKDVDHNAVEAISMTLGVANSWAGSPPNSTIVMRNNGQIRNGTIMTSANTEKREHLYKILVIGELGTGKTSFIKRYVHQFFSQNYRATIGVDFALKVLHWDPNTTVRLQLWDIAGQERFGNMTRVYYKEAVGAFIVFDVTRSGTFDCVSKWKEDLDSKVQLPDGSPIPCILLANKCDQEKQGIVTSPEKMDEYVRENGFVGWYETSAKENINIDEAARALVNKILLNDKLISAADLADGEKFNLNSSMEQSTTESKSKCSC</sequence>
<dbReference type="EMBL" id="GAMC01004685">
    <property type="protein sequence ID" value="JAC01871.1"/>
    <property type="molecule type" value="mRNA"/>
</dbReference>
<dbReference type="PRINTS" id="PR00449">
    <property type="entry name" value="RASTRNSFRMNG"/>
</dbReference>
<dbReference type="Pfam" id="PF00071">
    <property type="entry name" value="Ras"/>
    <property type="match status" value="1"/>
</dbReference>
<dbReference type="Gene3D" id="3.40.50.300">
    <property type="entry name" value="P-loop containing nucleotide triphosphate hydrolases"/>
    <property type="match status" value="1"/>
</dbReference>
<dbReference type="PROSITE" id="PS51421">
    <property type="entry name" value="RAS"/>
    <property type="match status" value="1"/>
</dbReference>
<dbReference type="PANTHER" id="PTHR47981:SF39">
    <property type="entry name" value="RAS-RELATED PROTEIN RAB"/>
    <property type="match status" value="1"/>
</dbReference>
<dbReference type="GO" id="GO:0003924">
    <property type="term" value="F:GTPase activity"/>
    <property type="evidence" value="ECO:0007669"/>
    <property type="project" value="InterPro"/>
</dbReference>
<keyword evidence="2" id="KW-0547">Nucleotide-binding</keyword>
<dbReference type="OrthoDB" id="245989at2759"/>
<dbReference type="GO" id="GO:0008333">
    <property type="term" value="P:endosome to lysosome transport"/>
    <property type="evidence" value="ECO:0007669"/>
    <property type="project" value="TreeGrafter"/>
</dbReference>
<dbReference type="InterPro" id="IPR001806">
    <property type="entry name" value="Small_GTPase"/>
</dbReference>
<proteinExistence type="evidence at transcript level"/>
<keyword evidence="5" id="KW-0636">Prenylation</keyword>
<dbReference type="GO" id="GO:0005764">
    <property type="term" value="C:lysosome"/>
    <property type="evidence" value="ECO:0007669"/>
    <property type="project" value="TreeGrafter"/>
</dbReference>
<dbReference type="GO" id="GO:0090385">
    <property type="term" value="P:phagosome-lysosome fusion"/>
    <property type="evidence" value="ECO:0007669"/>
    <property type="project" value="TreeGrafter"/>
</dbReference>
<dbReference type="InterPro" id="IPR005225">
    <property type="entry name" value="Small_GTP-bd"/>
</dbReference>